<dbReference type="PROSITE" id="PS50887">
    <property type="entry name" value="GGDEF"/>
    <property type="match status" value="1"/>
</dbReference>
<dbReference type="Pfam" id="PF00990">
    <property type="entry name" value="GGDEF"/>
    <property type="match status" value="1"/>
</dbReference>
<dbReference type="EC" id="2.7.7.65" evidence="2"/>
<comment type="catalytic activity">
    <reaction evidence="3">
        <text>2 GTP = 3',3'-c-di-GMP + 2 diphosphate</text>
        <dbReference type="Rhea" id="RHEA:24898"/>
        <dbReference type="ChEBI" id="CHEBI:33019"/>
        <dbReference type="ChEBI" id="CHEBI:37565"/>
        <dbReference type="ChEBI" id="CHEBI:58805"/>
        <dbReference type="EC" id="2.7.7.65"/>
    </reaction>
</comment>
<sequence length="218" mass="24389">MSPEDMFVEKLHCPVGESHCILFDEVTTLRKQVVTDPLTGLFNVRHFRKSLEHELERTRRTGMTTALIMVDLDHFKNINDTWGHESGNQVLQTVAQLLQDQTRKLDICCRYGGEEFAVILPSTELMLARQVAERCLNALRETVIPLDETDLQVTASIGVAVADNSAQTAESLIENADECMYEAKRGGRNQVVSKRPQPSESAVSADERDALRGLFGDD</sequence>
<dbReference type="Proteomes" id="UP000185639">
    <property type="component" value="Unassembled WGS sequence"/>
</dbReference>
<protein>
    <recommendedName>
        <fullName evidence="2">diguanylate cyclase</fullName>
        <ecNumber evidence="2">2.7.7.65</ecNumber>
    </recommendedName>
</protein>
<dbReference type="PANTHER" id="PTHR45138:SF9">
    <property type="entry name" value="DIGUANYLATE CYCLASE DGCM-RELATED"/>
    <property type="match status" value="1"/>
</dbReference>
<dbReference type="EMBL" id="FTOH01000005">
    <property type="protein sequence ID" value="SIS85770.1"/>
    <property type="molecule type" value="Genomic_DNA"/>
</dbReference>
<dbReference type="GO" id="GO:0052621">
    <property type="term" value="F:diguanylate cyclase activity"/>
    <property type="evidence" value="ECO:0007669"/>
    <property type="project" value="UniProtKB-EC"/>
</dbReference>
<evidence type="ECO:0000256" key="1">
    <source>
        <dbReference type="ARBA" id="ARBA00001946"/>
    </source>
</evidence>
<dbReference type="SMART" id="SM00267">
    <property type="entry name" value="GGDEF"/>
    <property type="match status" value="1"/>
</dbReference>
<dbReference type="GO" id="GO:1902201">
    <property type="term" value="P:negative regulation of bacterial-type flagellum-dependent cell motility"/>
    <property type="evidence" value="ECO:0007669"/>
    <property type="project" value="TreeGrafter"/>
</dbReference>
<dbReference type="Gene3D" id="3.30.70.270">
    <property type="match status" value="1"/>
</dbReference>
<dbReference type="PANTHER" id="PTHR45138">
    <property type="entry name" value="REGULATORY COMPONENTS OF SENSORY TRANSDUCTION SYSTEM"/>
    <property type="match status" value="1"/>
</dbReference>
<feature type="compositionally biased region" description="Polar residues" evidence="4">
    <location>
        <begin position="190"/>
        <end position="202"/>
    </location>
</feature>
<dbReference type="FunFam" id="3.30.70.270:FF:000001">
    <property type="entry name" value="Diguanylate cyclase domain protein"/>
    <property type="match status" value="1"/>
</dbReference>
<keyword evidence="7" id="KW-1185">Reference proteome</keyword>
<organism evidence="6 7">
    <name type="scientific">Thalassolituus maritimus</name>
    <dbReference type="NCBI Taxonomy" id="484498"/>
    <lineage>
        <taxon>Bacteria</taxon>
        <taxon>Pseudomonadati</taxon>
        <taxon>Pseudomonadota</taxon>
        <taxon>Gammaproteobacteria</taxon>
        <taxon>Oceanospirillales</taxon>
        <taxon>Oceanospirillaceae</taxon>
        <taxon>Thalassolituus</taxon>
    </lineage>
</organism>
<dbReference type="NCBIfam" id="TIGR00254">
    <property type="entry name" value="GGDEF"/>
    <property type="match status" value="1"/>
</dbReference>
<evidence type="ECO:0000256" key="4">
    <source>
        <dbReference type="SAM" id="MobiDB-lite"/>
    </source>
</evidence>
<evidence type="ECO:0000256" key="3">
    <source>
        <dbReference type="ARBA" id="ARBA00034247"/>
    </source>
</evidence>
<dbReference type="AlphaFoldDB" id="A0A1N7MIA2"/>
<reference evidence="7" key="1">
    <citation type="submission" date="2017-01" db="EMBL/GenBank/DDBJ databases">
        <authorList>
            <person name="Varghese N."/>
            <person name="Submissions S."/>
        </authorList>
    </citation>
    <scope>NUCLEOTIDE SEQUENCE [LARGE SCALE GENOMIC DNA]</scope>
    <source>
        <strain evidence="7">DSM 24913</strain>
    </source>
</reference>
<dbReference type="CDD" id="cd01949">
    <property type="entry name" value="GGDEF"/>
    <property type="match status" value="1"/>
</dbReference>
<evidence type="ECO:0000313" key="7">
    <source>
        <dbReference type="Proteomes" id="UP000185639"/>
    </source>
</evidence>
<evidence type="ECO:0000256" key="2">
    <source>
        <dbReference type="ARBA" id="ARBA00012528"/>
    </source>
</evidence>
<evidence type="ECO:0000313" key="6">
    <source>
        <dbReference type="EMBL" id="SIS85770.1"/>
    </source>
</evidence>
<dbReference type="RefSeq" id="WP_245820081.1">
    <property type="nucleotide sequence ID" value="NZ_FTOH01000005.1"/>
</dbReference>
<accession>A0A1N7MIA2</accession>
<dbReference type="GO" id="GO:0043709">
    <property type="term" value="P:cell adhesion involved in single-species biofilm formation"/>
    <property type="evidence" value="ECO:0007669"/>
    <property type="project" value="TreeGrafter"/>
</dbReference>
<dbReference type="STRING" id="484498.SAMN05421686_105201"/>
<feature type="region of interest" description="Disordered" evidence="4">
    <location>
        <begin position="186"/>
        <end position="218"/>
    </location>
</feature>
<dbReference type="InterPro" id="IPR043128">
    <property type="entry name" value="Rev_trsase/Diguanyl_cyclase"/>
</dbReference>
<gene>
    <name evidence="6" type="ORF">SAMN05421686_105201</name>
</gene>
<dbReference type="InterPro" id="IPR050469">
    <property type="entry name" value="Diguanylate_Cyclase"/>
</dbReference>
<dbReference type="SUPFAM" id="SSF55073">
    <property type="entry name" value="Nucleotide cyclase"/>
    <property type="match status" value="1"/>
</dbReference>
<evidence type="ECO:0000259" key="5">
    <source>
        <dbReference type="PROSITE" id="PS50887"/>
    </source>
</evidence>
<proteinExistence type="predicted"/>
<feature type="domain" description="GGDEF" evidence="5">
    <location>
        <begin position="63"/>
        <end position="196"/>
    </location>
</feature>
<comment type="cofactor">
    <cofactor evidence="1">
        <name>Mg(2+)</name>
        <dbReference type="ChEBI" id="CHEBI:18420"/>
    </cofactor>
</comment>
<dbReference type="InterPro" id="IPR000160">
    <property type="entry name" value="GGDEF_dom"/>
</dbReference>
<dbReference type="GO" id="GO:0005886">
    <property type="term" value="C:plasma membrane"/>
    <property type="evidence" value="ECO:0007669"/>
    <property type="project" value="TreeGrafter"/>
</dbReference>
<dbReference type="InterPro" id="IPR029787">
    <property type="entry name" value="Nucleotide_cyclase"/>
</dbReference>
<name>A0A1N7MIA2_9GAMM</name>